<evidence type="ECO:0000259" key="11">
    <source>
        <dbReference type="Pfam" id="PF19269"/>
    </source>
</evidence>
<dbReference type="InterPro" id="IPR008925">
    <property type="entry name" value="aa_tRNA-synth_I_cd-bd_sf"/>
</dbReference>
<feature type="region of interest" description="Disordered" evidence="9">
    <location>
        <begin position="1"/>
        <end position="21"/>
    </location>
</feature>
<dbReference type="SUPFAM" id="SSF52374">
    <property type="entry name" value="Nucleotidylyl transferase"/>
    <property type="match status" value="1"/>
</dbReference>
<keyword evidence="2 8" id="KW-0963">Cytoplasm</keyword>
<dbReference type="InterPro" id="IPR020752">
    <property type="entry name" value="Glu-tRNA-synth_I_codon-bd_sub1"/>
</dbReference>
<dbReference type="CDD" id="cd00808">
    <property type="entry name" value="GluRS_core"/>
    <property type="match status" value="1"/>
</dbReference>
<feature type="domain" description="Glutamyl/glutaminyl-tRNA synthetase class Ib catalytic" evidence="10">
    <location>
        <begin position="20"/>
        <end position="336"/>
    </location>
</feature>
<keyword evidence="7 8" id="KW-0030">Aminoacyl-tRNA synthetase</keyword>
<keyword evidence="4 8" id="KW-0547">Nucleotide-binding</keyword>
<dbReference type="Pfam" id="PF19269">
    <property type="entry name" value="Anticodon_2"/>
    <property type="match status" value="1"/>
</dbReference>
<reference evidence="12 13" key="1">
    <citation type="submission" date="2014-12" db="EMBL/GenBank/DDBJ databases">
        <title>Comparative genomics of the lactic acid bacteria isolated from the honey bee gut.</title>
        <authorList>
            <person name="Ellegaard K.M."/>
            <person name="Tamarit D."/>
            <person name="Javelind E."/>
            <person name="Olofsson T."/>
            <person name="Andersson S.G."/>
            <person name="Vasquez A."/>
        </authorList>
    </citation>
    <scope>NUCLEOTIDE SEQUENCE [LARGE SCALE GENOMIC DNA]</scope>
    <source>
        <strain evidence="12 13">Bma6</strain>
    </source>
</reference>
<name>A0ABD4AEG3_9BIFI</name>
<dbReference type="InterPro" id="IPR014729">
    <property type="entry name" value="Rossmann-like_a/b/a_fold"/>
</dbReference>
<protein>
    <recommendedName>
        <fullName evidence="8">Glutamate--tRNA ligase</fullName>
        <ecNumber evidence="8">6.1.1.17</ecNumber>
    </recommendedName>
    <alternativeName>
        <fullName evidence="8">Glutamyl-tRNA synthetase</fullName>
        <shortName evidence="8">GluRS</shortName>
    </alternativeName>
</protein>
<dbReference type="InterPro" id="IPR020751">
    <property type="entry name" value="aa-tRNA-synth_I_codon-bd_sub2"/>
</dbReference>
<dbReference type="AlphaFoldDB" id="A0ABD4AEG3"/>
<feature type="short sequence motif" description="'KMSKS' region" evidence="8">
    <location>
        <begin position="270"/>
        <end position="274"/>
    </location>
</feature>
<dbReference type="InterPro" id="IPR004527">
    <property type="entry name" value="Glu-tRNA-ligase_bac/mito"/>
</dbReference>
<evidence type="ECO:0000256" key="2">
    <source>
        <dbReference type="ARBA" id="ARBA00022490"/>
    </source>
</evidence>
<dbReference type="InterPro" id="IPR000924">
    <property type="entry name" value="Glu/Gln-tRNA-synth"/>
</dbReference>
<dbReference type="Gene3D" id="1.10.10.350">
    <property type="match status" value="1"/>
</dbReference>
<dbReference type="Gene3D" id="3.90.800.10">
    <property type="entry name" value="Glutamyl-tRNA Synthetase, Domain 3"/>
    <property type="match status" value="1"/>
</dbReference>
<evidence type="ECO:0000256" key="4">
    <source>
        <dbReference type="ARBA" id="ARBA00022741"/>
    </source>
</evidence>
<dbReference type="Gene3D" id="1.10.1160.10">
    <property type="entry name" value="Glutamyl-trna Synthetase, Domain 2"/>
    <property type="match status" value="1"/>
</dbReference>
<dbReference type="HAMAP" id="MF_00022">
    <property type="entry name" value="Glu_tRNA_synth_type1"/>
    <property type="match status" value="1"/>
</dbReference>
<feature type="binding site" evidence="8">
    <location>
        <position position="273"/>
    </location>
    <ligand>
        <name>ATP</name>
        <dbReference type="ChEBI" id="CHEBI:30616"/>
    </ligand>
</feature>
<dbReference type="NCBIfam" id="TIGR00464">
    <property type="entry name" value="gltX_bact"/>
    <property type="match status" value="1"/>
</dbReference>
<dbReference type="InterPro" id="IPR033910">
    <property type="entry name" value="GluRS_core"/>
</dbReference>
<dbReference type="InterPro" id="IPR020061">
    <property type="entry name" value="Glu_tRNA_lig_a-bdl"/>
</dbReference>
<comment type="caution">
    <text evidence="12">The sequence shown here is derived from an EMBL/GenBank/DDBJ whole genome shotgun (WGS) entry which is preliminary data.</text>
</comment>
<keyword evidence="6 8" id="KW-0648">Protein biosynthesis</keyword>
<evidence type="ECO:0000256" key="6">
    <source>
        <dbReference type="ARBA" id="ARBA00022917"/>
    </source>
</evidence>
<comment type="subunit">
    <text evidence="8">Monomer.</text>
</comment>
<evidence type="ECO:0000256" key="7">
    <source>
        <dbReference type="ARBA" id="ARBA00023146"/>
    </source>
</evidence>
<evidence type="ECO:0000256" key="1">
    <source>
        <dbReference type="ARBA" id="ARBA00007894"/>
    </source>
</evidence>
<comment type="caution">
    <text evidence="8">Lacks conserved residue(s) required for the propagation of feature annotation.</text>
</comment>
<dbReference type="GO" id="GO:0005737">
    <property type="term" value="C:cytoplasm"/>
    <property type="evidence" value="ECO:0007669"/>
    <property type="project" value="UniProtKB-SubCell"/>
</dbReference>
<dbReference type="PANTHER" id="PTHR43311:SF2">
    <property type="entry name" value="GLUTAMATE--TRNA LIGASE, MITOCHONDRIAL-RELATED"/>
    <property type="match status" value="1"/>
</dbReference>
<accession>A0ABD4AEG3</accession>
<dbReference type="EMBL" id="JXBX01000005">
    <property type="protein sequence ID" value="KJY53989.1"/>
    <property type="molecule type" value="Genomic_DNA"/>
</dbReference>
<gene>
    <name evidence="8 12" type="primary">gltX</name>
    <name evidence="12" type="ORF">JF68_02100</name>
</gene>
<comment type="similarity">
    <text evidence="1 8">Belongs to the class-I aminoacyl-tRNA synthetase family. Glutamate--tRNA ligase type 1 subfamily.</text>
</comment>
<dbReference type="GO" id="GO:0004818">
    <property type="term" value="F:glutamate-tRNA ligase activity"/>
    <property type="evidence" value="ECO:0007669"/>
    <property type="project" value="UniProtKB-UniRule"/>
</dbReference>
<dbReference type="SUPFAM" id="SSF48163">
    <property type="entry name" value="An anticodon-binding domain of class I aminoacyl-tRNA synthetases"/>
    <property type="match status" value="1"/>
</dbReference>
<feature type="domain" description="Aminoacyl-tRNA synthetase class I anticodon-binding" evidence="11">
    <location>
        <begin position="359"/>
        <end position="506"/>
    </location>
</feature>
<organism evidence="12 13">
    <name type="scientific">Bifidobacterium coryneforme</name>
    <dbReference type="NCBI Taxonomy" id="1687"/>
    <lineage>
        <taxon>Bacteria</taxon>
        <taxon>Bacillati</taxon>
        <taxon>Actinomycetota</taxon>
        <taxon>Actinomycetes</taxon>
        <taxon>Bifidobacteriales</taxon>
        <taxon>Bifidobacteriaceae</taxon>
        <taxon>Bifidobacterium</taxon>
    </lineage>
</organism>
<dbReference type="EC" id="6.1.1.17" evidence="8"/>
<dbReference type="GO" id="GO:0005524">
    <property type="term" value="F:ATP binding"/>
    <property type="evidence" value="ECO:0007669"/>
    <property type="project" value="UniProtKB-UniRule"/>
</dbReference>
<evidence type="ECO:0000256" key="5">
    <source>
        <dbReference type="ARBA" id="ARBA00022840"/>
    </source>
</evidence>
<comment type="subcellular location">
    <subcellularLocation>
        <location evidence="8">Cytoplasm</location>
    </subcellularLocation>
</comment>
<dbReference type="InterPro" id="IPR045462">
    <property type="entry name" value="aa-tRNA-synth_I_cd-bd"/>
</dbReference>
<dbReference type="GO" id="GO:0006424">
    <property type="term" value="P:glutamyl-tRNA aminoacylation"/>
    <property type="evidence" value="ECO:0007669"/>
    <property type="project" value="UniProtKB-UniRule"/>
</dbReference>
<evidence type="ECO:0000256" key="3">
    <source>
        <dbReference type="ARBA" id="ARBA00022598"/>
    </source>
</evidence>
<evidence type="ECO:0000313" key="13">
    <source>
        <dbReference type="Proteomes" id="UP000033652"/>
    </source>
</evidence>
<dbReference type="PRINTS" id="PR00987">
    <property type="entry name" value="TRNASYNTHGLU"/>
</dbReference>
<evidence type="ECO:0000256" key="9">
    <source>
        <dbReference type="SAM" id="MobiDB-lite"/>
    </source>
</evidence>
<dbReference type="InterPro" id="IPR020058">
    <property type="entry name" value="Glu/Gln-tRNA-synth_Ib_cat-dom"/>
</dbReference>
<keyword evidence="3 8" id="KW-0436">Ligase</keyword>
<dbReference type="Gene3D" id="1.10.8.70">
    <property type="entry name" value="Glutamate-tRNA synthetase, class I, anticodon-binding domain 1"/>
    <property type="match status" value="1"/>
</dbReference>
<dbReference type="PANTHER" id="PTHR43311">
    <property type="entry name" value="GLUTAMATE--TRNA LIGASE"/>
    <property type="match status" value="1"/>
</dbReference>
<proteinExistence type="inferred from homology"/>
<sequence length="511" mass="57890">MVTMTDEHDHDSKPELPKDLRVRFCPSPTGTPHVGMVRTALFNWAQARHSKGTFVFRIEDTDAQRDSEESYGQILDALRWLGLDWDEGVEVGGPDGPYRQSLRGDIYKKVAQQLVDAGYAYESYSTADEIKERNVAAGRPEAFGYDGYDRDLSEEERQAFRDQGRKPALRIRMPDEDIAFDDLIRGRIEFKAGSVPDYVIVRPNGDPLYTLTNPVDDAMMRINVVLRGEDLLSSTPRQIVLYRYLMELGVAQAMPLFGHMPYVMGQGKKKLSKRDPESNLFLHREHGFIREGLLNYLALLGWSIGPDRDVFSMDEMIERFDVRDVKANPAHFDIDKAIAINAEHIRMLDPQDFLNRSLPYLKRDGLVTAESWDDLTDREREVLTAAGPLVQPRVRLLGEVSGMMGSLLSDADYIEPDPDARKQLKESAAAVLELAEQTLREVPDQSWTTDHLHDLLTEALVEQGGYKPRLAFGPVRIAVSGRRVSPPLFESLEIIGKTATLQRLTNLRQHL</sequence>
<keyword evidence="5 8" id="KW-0067">ATP-binding</keyword>
<dbReference type="Gene3D" id="3.40.50.620">
    <property type="entry name" value="HUPs"/>
    <property type="match status" value="1"/>
</dbReference>
<dbReference type="Proteomes" id="UP000033652">
    <property type="component" value="Unassembled WGS sequence"/>
</dbReference>
<comment type="catalytic activity">
    <reaction evidence="8">
        <text>tRNA(Glu) + L-glutamate + ATP = L-glutamyl-tRNA(Glu) + AMP + diphosphate</text>
        <dbReference type="Rhea" id="RHEA:23540"/>
        <dbReference type="Rhea" id="RHEA-COMP:9663"/>
        <dbReference type="Rhea" id="RHEA-COMP:9680"/>
        <dbReference type="ChEBI" id="CHEBI:29985"/>
        <dbReference type="ChEBI" id="CHEBI:30616"/>
        <dbReference type="ChEBI" id="CHEBI:33019"/>
        <dbReference type="ChEBI" id="CHEBI:78442"/>
        <dbReference type="ChEBI" id="CHEBI:78520"/>
        <dbReference type="ChEBI" id="CHEBI:456215"/>
        <dbReference type="EC" id="6.1.1.17"/>
    </reaction>
</comment>
<evidence type="ECO:0000256" key="8">
    <source>
        <dbReference type="HAMAP-Rule" id="MF_00022"/>
    </source>
</evidence>
<feature type="short sequence motif" description="'HIGH' region" evidence="8">
    <location>
        <begin position="26"/>
        <end position="36"/>
    </location>
</feature>
<comment type="function">
    <text evidence="8">Catalyzes the attachment of glutamate to tRNA(Glu) in a two-step reaction: glutamate is first activated by ATP to form Glu-AMP and then transferred to the acceptor end of tRNA(Glu).</text>
</comment>
<evidence type="ECO:0000259" key="10">
    <source>
        <dbReference type="Pfam" id="PF00749"/>
    </source>
</evidence>
<dbReference type="Pfam" id="PF00749">
    <property type="entry name" value="tRNA-synt_1c"/>
    <property type="match status" value="1"/>
</dbReference>
<evidence type="ECO:0000313" key="12">
    <source>
        <dbReference type="EMBL" id="KJY53989.1"/>
    </source>
</evidence>
<dbReference type="InterPro" id="IPR049940">
    <property type="entry name" value="GluQ/Sye"/>
</dbReference>